<dbReference type="NCBIfam" id="TIGR03594">
    <property type="entry name" value="GTPase_EngA"/>
    <property type="match status" value="1"/>
</dbReference>
<feature type="binding site" evidence="9">
    <location>
        <begin position="183"/>
        <end position="190"/>
    </location>
    <ligand>
        <name>GTP</name>
        <dbReference type="ChEBI" id="CHEBI:37565"/>
        <label>2</label>
    </ligand>
</feature>
<dbReference type="SUPFAM" id="SSF52540">
    <property type="entry name" value="P-loop containing nucleoside triphosphate hydrolases"/>
    <property type="match status" value="2"/>
</dbReference>
<dbReference type="GO" id="GO:0005525">
    <property type="term" value="F:GTP binding"/>
    <property type="evidence" value="ECO:0007669"/>
    <property type="project" value="UniProtKB-UniRule"/>
</dbReference>
<dbReference type="PRINTS" id="PR00326">
    <property type="entry name" value="GTP1OBG"/>
</dbReference>
<dbReference type="GO" id="GO:0042254">
    <property type="term" value="P:ribosome biogenesis"/>
    <property type="evidence" value="ECO:0007669"/>
    <property type="project" value="UniProtKB-KW"/>
</dbReference>
<dbReference type="RefSeq" id="WP_073247911.1">
    <property type="nucleotide sequence ID" value="NZ_FQVG01000007.1"/>
</dbReference>
<evidence type="ECO:0000256" key="9">
    <source>
        <dbReference type="HAMAP-Rule" id="MF_00195"/>
    </source>
</evidence>
<feature type="binding site" evidence="9">
    <location>
        <begin position="230"/>
        <end position="234"/>
    </location>
    <ligand>
        <name>GTP</name>
        <dbReference type="ChEBI" id="CHEBI:37565"/>
        <label>2</label>
    </ligand>
</feature>
<dbReference type="PANTHER" id="PTHR43834">
    <property type="entry name" value="GTPASE DER"/>
    <property type="match status" value="1"/>
</dbReference>
<dbReference type="InterPro" id="IPR015946">
    <property type="entry name" value="KH_dom-like_a/b"/>
</dbReference>
<name>A0A1M4UF43_9CLOT</name>
<evidence type="ECO:0000256" key="2">
    <source>
        <dbReference type="ARBA" id="ARBA00020953"/>
    </source>
</evidence>
<dbReference type="Gene3D" id="3.40.50.300">
    <property type="entry name" value="P-loop containing nucleotide triphosphate hydrolases"/>
    <property type="match status" value="2"/>
</dbReference>
<dbReference type="HAMAP" id="MF_00195">
    <property type="entry name" value="GTPase_Der"/>
    <property type="match status" value="1"/>
</dbReference>
<keyword evidence="6 9" id="KW-0342">GTP-binding</keyword>
<dbReference type="PROSITE" id="PS51712">
    <property type="entry name" value="G_ENGA"/>
    <property type="match status" value="2"/>
</dbReference>
<accession>A0A1M4UF43</accession>
<feature type="binding site" evidence="9">
    <location>
        <begin position="295"/>
        <end position="298"/>
    </location>
    <ligand>
        <name>GTP</name>
        <dbReference type="ChEBI" id="CHEBI:37565"/>
        <label>2</label>
    </ligand>
</feature>
<comment type="function">
    <text evidence="8 9 11">GTPase that plays an essential role in the late steps of ribosome biogenesis.</text>
</comment>
<dbReference type="InterPro" id="IPR006073">
    <property type="entry name" value="GTP-bd"/>
</dbReference>
<feature type="domain" description="EngA-type G" evidence="12">
    <location>
        <begin position="4"/>
        <end position="168"/>
    </location>
</feature>
<dbReference type="PANTHER" id="PTHR43834:SF6">
    <property type="entry name" value="GTPASE DER"/>
    <property type="match status" value="1"/>
</dbReference>
<dbReference type="InterPro" id="IPR005225">
    <property type="entry name" value="Small_GTP-bd"/>
</dbReference>
<dbReference type="Gene3D" id="3.30.300.20">
    <property type="match status" value="1"/>
</dbReference>
<comment type="subunit">
    <text evidence="9">Associates with the 50S ribosomal subunit.</text>
</comment>
<reference evidence="14" key="1">
    <citation type="submission" date="2016-11" db="EMBL/GenBank/DDBJ databases">
        <authorList>
            <person name="Varghese N."/>
            <person name="Submissions S."/>
        </authorList>
    </citation>
    <scope>NUCLEOTIDE SEQUENCE [LARGE SCALE GENOMIC DNA]</scope>
    <source>
        <strain evidence="14">DSM 10124</strain>
    </source>
</reference>
<feature type="binding site" evidence="9">
    <location>
        <begin position="120"/>
        <end position="123"/>
    </location>
    <ligand>
        <name>GTP</name>
        <dbReference type="ChEBI" id="CHEBI:37565"/>
        <label>1</label>
    </ligand>
</feature>
<dbReference type="FunFam" id="3.40.50.300:FF:000057">
    <property type="entry name" value="GTPase Der"/>
    <property type="match status" value="1"/>
</dbReference>
<keyword evidence="5 9" id="KW-0547">Nucleotide-binding</keyword>
<dbReference type="InterPro" id="IPR016484">
    <property type="entry name" value="GTPase_Der"/>
</dbReference>
<sequence>MSKPIVAIIGRPNVGKSTLFNRLAGRRIAIVEDTPGVTRDRLYCEVEWLNNKFTLIDTGGIEMDSEDIILKQMRKQAEIAIETADVILFIVDGKTGITADDYEVANMLRRTNKPIVLAVNKIDNIEMENNKYDFYNLGLGEPISISAALGLGLGDMLDEIVKHFKKTGDDEEESPEIKVAIIGRPNAGKSTLLNKIVGEERSIVSDIPGTTRDAIDSYVEIGEDKFLFIDTAGIRRKSKVKEDVEKYSVLRSITAIERADVCLVMIDANDGVTEQDERIAGYAHEAGKGVVIVVNKWDTIEKDDKTINEFTKNIRRDLAFLDYAPIIFISAKTGQRINKLIELIKYVADQHAMRIKTGALNEVISEAVMMKQPPIEKGKALKIYYATQVSTKPPTFVFFVNDPEIVHFSYARYLENQLRQHFGLEGTPIRFIYRSKQED</sequence>
<dbReference type="SMART" id="SM00382">
    <property type="entry name" value="AAA"/>
    <property type="match status" value="2"/>
</dbReference>
<keyword evidence="14" id="KW-1185">Reference proteome</keyword>
<feature type="binding site" evidence="9">
    <location>
        <begin position="57"/>
        <end position="61"/>
    </location>
    <ligand>
        <name>GTP</name>
        <dbReference type="ChEBI" id="CHEBI:37565"/>
        <label>1</label>
    </ligand>
</feature>
<feature type="domain" description="EngA-type G" evidence="12">
    <location>
        <begin position="177"/>
        <end position="352"/>
    </location>
</feature>
<evidence type="ECO:0000256" key="8">
    <source>
        <dbReference type="ARBA" id="ARBA00053470"/>
    </source>
</evidence>
<dbReference type="FunFam" id="3.30.300.20:FF:000004">
    <property type="entry name" value="GTPase Der"/>
    <property type="match status" value="1"/>
</dbReference>
<dbReference type="FunFam" id="3.40.50.300:FF:000040">
    <property type="entry name" value="GTPase Der"/>
    <property type="match status" value="1"/>
</dbReference>
<evidence type="ECO:0000256" key="3">
    <source>
        <dbReference type="ARBA" id="ARBA00022517"/>
    </source>
</evidence>
<evidence type="ECO:0000256" key="5">
    <source>
        <dbReference type="ARBA" id="ARBA00022741"/>
    </source>
</evidence>
<evidence type="ECO:0000313" key="13">
    <source>
        <dbReference type="EMBL" id="SHE55411.1"/>
    </source>
</evidence>
<dbReference type="NCBIfam" id="TIGR00231">
    <property type="entry name" value="small_GTP"/>
    <property type="match status" value="2"/>
</dbReference>
<dbReference type="Pfam" id="PF14714">
    <property type="entry name" value="KH_dom-like"/>
    <property type="match status" value="1"/>
</dbReference>
<dbReference type="Proteomes" id="UP000184423">
    <property type="component" value="Unassembled WGS sequence"/>
</dbReference>
<dbReference type="InterPro" id="IPR032859">
    <property type="entry name" value="KH_dom-like"/>
</dbReference>
<comment type="similarity">
    <text evidence="1 9 10 11">Belongs to the TRAFAC class TrmE-Era-EngA-EngB-Septin-like GTPase superfamily. EngA (Der) GTPase family.</text>
</comment>
<evidence type="ECO:0000256" key="11">
    <source>
        <dbReference type="RuleBase" id="RU004481"/>
    </source>
</evidence>
<evidence type="ECO:0000256" key="1">
    <source>
        <dbReference type="ARBA" id="ARBA00008279"/>
    </source>
</evidence>
<organism evidence="13 14">
    <name type="scientific">Caloramator proteoclasticus DSM 10124</name>
    <dbReference type="NCBI Taxonomy" id="1121262"/>
    <lineage>
        <taxon>Bacteria</taxon>
        <taxon>Bacillati</taxon>
        <taxon>Bacillota</taxon>
        <taxon>Clostridia</taxon>
        <taxon>Eubacteriales</taxon>
        <taxon>Clostridiaceae</taxon>
        <taxon>Caloramator</taxon>
    </lineage>
</organism>
<gene>
    <name evidence="9" type="primary">der</name>
    <name evidence="13" type="ORF">SAMN02746091_00644</name>
</gene>
<dbReference type="CDD" id="cd01894">
    <property type="entry name" value="EngA1"/>
    <property type="match status" value="1"/>
</dbReference>
<evidence type="ECO:0000256" key="6">
    <source>
        <dbReference type="ARBA" id="ARBA00023134"/>
    </source>
</evidence>
<evidence type="ECO:0000256" key="4">
    <source>
        <dbReference type="ARBA" id="ARBA00022737"/>
    </source>
</evidence>
<dbReference type="CDD" id="cd01895">
    <property type="entry name" value="EngA2"/>
    <property type="match status" value="1"/>
</dbReference>
<dbReference type="Pfam" id="PF01926">
    <property type="entry name" value="MMR_HSR1"/>
    <property type="match status" value="2"/>
</dbReference>
<dbReference type="AlphaFoldDB" id="A0A1M4UF43"/>
<evidence type="ECO:0000256" key="10">
    <source>
        <dbReference type="PROSITE-ProRule" id="PRU01049"/>
    </source>
</evidence>
<proteinExistence type="inferred from homology"/>
<dbReference type="PIRSF" id="PIRSF006485">
    <property type="entry name" value="GTP-binding_EngA"/>
    <property type="match status" value="1"/>
</dbReference>
<keyword evidence="3 9" id="KW-0690">Ribosome biogenesis</keyword>
<dbReference type="GO" id="GO:0043022">
    <property type="term" value="F:ribosome binding"/>
    <property type="evidence" value="ECO:0007669"/>
    <property type="project" value="TreeGrafter"/>
</dbReference>
<dbReference type="InterPro" id="IPR003593">
    <property type="entry name" value="AAA+_ATPase"/>
</dbReference>
<evidence type="ECO:0000313" key="14">
    <source>
        <dbReference type="Proteomes" id="UP000184423"/>
    </source>
</evidence>
<keyword evidence="4 11" id="KW-0677">Repeat</keyword>
<dbReference type="EMBL" id="FQVG01000007">
    <property type="protein sequence ID" value="SHE55411.1"/>
    <property type="molecule type" value="Genomic_DNA"/>
</dbReference>
<dbReference type="InterPro" id="IPR027417">
    <property type="entry name" value="P-loop_NTPase"/>
</dbReference>
<evidence type="ECO:0000259" key="12">
    <source>
        <dbReference type="PROSITE" id="PS51712"/>
    </source>
</evidence>
<dbReference type="InterPro" id="IPR031166">
    <property type="entry name" value="G_ENGA"/>
</dbReference>
<feature type="binding site" evidence="9">
    <location>
        <begin position="10"/>
        <end position="17"/>
    </location>
    <ligand>
        <name>GTP</name>
        <dbReference type="ChEBI" id="CHEBI:37565"/>
        <label>1</label>
    </ligand>
</feature>
<evidence type="ECO:0000256" key="7">
    <source>
        <dbReference type="ARBA" id="ARBA00032345"/>
    </source>
</evidence>
<protein>
    <recommendedName>
        <fullName evidence="2 9">GTPase Der</fullName>
    </recommendedName>
    <alternativeName>
        <fullName evidence="7 9">GTP-binding protein EngA</fullName>
    </alternativeName>
</protein>